<keyword evidence="2" id="KW-0175">Coiled coil</keyword>
<dbReference type="SUPFAM" id="SSF56954">
    <property type="entry name" value="Outer membrane efflux proteins (OEP)"/>
    <property type="match status" value="1"/>
</dbReference>
<evidence type="ECO:0000313" key="4">
    <source>
        <dbReference type="EMBL" id="MCT2401366.1"/>
    </source>
</evidence>
<accession>A0ABT2I973</accession>
<evidence type="ECO:0000256" key="1">
    <source>
        <dbReference type="ARBA" id="ARBA00007613"/>
    </source>
</evidence>
<sequence length="417" mass="44582">MRKTSLLLAAALLSLAGTALPGTALAEAGLPDRTTVSAALDAHPSVQAAQARTTAARAEARALRRGSHEFTFSGSYLQRSVDGEGKYDEFDGQLTRPIRLPGKARIDREIGSYTVTAAENRAEDARHQAALMLAQGWWNWLGAAEEARVDQQAVANYSQLLEAVRRRVAVRDAAQLDADQAEAALGAARVAAEQSVGREAVARARLASQFPVLPMADTPPSVPTPELPEGGIEALGAKVIARSHEIAAADAESRRADASAARAKADRIADPSLGLRLFSERGGAERGAGVLFSMPLGGGNRRALSDRAEAEASAARAEVQAIRFSVDETASADMAEARYRYAAWERSRESLKAQVAALAKLRQGHKAGEIDLADELLGERQVHDAFRAEAIARTEAMRAITRLRIDSHDIWIGDDED</sequence>
<gene>
    <name evidence="4" type="ORF">NZK81_17590</name>
</gene>
<feature type="coiled-coil region" evidence="2">
    <location>
        <begin position="300"/>
        <end position="354"/>
    </location>
</feature>
<dbReference type="Proteomes" id="UP001165583">
    <property type="component" value="Unassembled WGS sequence"/>
</dbReference>
<name>A0ABT2I973_9SPHN</name>
<protein>
    <submittedName>
        <fullName evidence="4">TolC family protein</fullName>
    </submittedName>
</protein>
<organism evidence="4 5">
    <name type="scientific">Novosphingobium mangrovi</name>
    <name type="common">ex Huang et al. 2023</name>
    <dbReference type="NCBI Taxonomy" id="2976432"/>
    <lineage>
        <taxon>Bacteria</taxon>
        <taxon>Pseudomonadati</taxon>
        <taxon>Pseudomonadota</taxon>
        <taxon>Alphaproteobacteria</taxon>
        <taxon>Sphingomonadales</taxon>
        <taxon>Sphingomonadaceae</taxon>
        <taxon>Novosphingobium</taxon>
    </lineage>
</organism>
<dbReference type="EMBL" id="JANZXA010000013">
    <property type="protein sequence ID" value="MCT2401366.1"/>
    <property type="molecule type" value="Genomic_DNA"/>
</dbReference>
<feature type="chain" id="PRO_5045409074" evidence="3">
    <location>
        <begin position="27"/>
        <end position="417"/>
    </location>
</feature>
<comment type="similarity">
    <text evidence="1">Belongs to the outer membrane factor (OMF) (TC 1.B.17) family.</text>
</comment>
<evidence type="ECO:0000256" key="2">
    <source>
        <dbReference type="SAM" id="Coils"/>
    </source>
</evidence>
<comment type="caution">
    <text evidence="4">The sequence shown here is derived from an EMBL/GenBank/DDBJ whole genome shotgun (WGS) entry which is preliminary data.</text>
</comment>
<dbReference type="InterPro" id="IPR010131">
    <property type="entry name" value="MdtP/NodT-like"/>
</dbReference>
<dbReference type="PANTHER" id="PTHR30203">
    <property type="entry name" value="OUTER MEMBRANE CATION EFFLUX PROTEIN"/>
    <property type="match status" value="1"/>
</dbReference>
<dbReference type="Pfam" id="PF02321">
    <property type="entry name" value="OEP"/>
    <property type="match status" value="1"/>
</dbReference>
<feature type="signal peptide" evidence="3">
    <location>
        <begin position="1"/>
        <end position="26"/>
    </location>
</feature>
<dbReference type="RefSeq" id="WP_260047383.1">
    <property type="nucleotide sequence ID" value="NZ_JANZXA010000013.1"/>
</dbReference>
<reference evidence="4" key="1">
    <citation type="submission" date="2022-09" db="EMBL/GenBank/DDBJ databases">
        <title>Novosphingobium sp. Nov., a polycyclic aromatic hydrocarbon-degrading bacterium isolated form mangrove sediments in HongKong.</title>
        <authorList>
            <person name="Hu Z."/>
        </authorList>
    </citation>
    <scope>NUCLEOTIDE SEQUENCE</scope>
    <source>
        <strain evidence="4">HK4-1</strain>
    </source>
</reference>
<proteinExistence type="inferred from homology"/>
<evidence type="ECO:0000256" key="3">
    <source>
        <dbReference type="SAM" id="SignalP"/>
    </source>
</evidence>
<dbReference type="Gene3D" id="1.20.1600.10">
    <property type="entry name" value="Outer membrane efflux proteins (OEP)"/>
    <property type="match status" value="1"/>
</dbReference>
<keyword evidence="5" id="KW-1185">Reference proteome</keyword>
<dbReference type="InterPro" id="IPR003423">
    <property type="entry name" value="OMP_efflux"/>
</dbReference>
<keyword evidence="3" id="KW-0732">Signal</keyword>
<dbReference type="PANTHER" id="PTHR30203:SF24">
    <property type="entry name" value="BLR4935 PROTEIN"/>
    <property type="match status" value="1"/>
</dbReference>
<evidence type="ECO:0000313" key="5">
    <source>
        <dbReference type="Proteomes" id="UP001165583"/>
    </source>
</evidence>